<evidence type="ECO:0000313" key="2">
    <source>
        <dbReference type="EMBL" id="GEM07568.1"/>
    </source>
</evidence>
<feature type="compositionally biased region" description="Polar residues" evidence="1">
    <location>
        <begin position="152"/>
        <end position="166"/>
    </location>
</feature>
<evidence type="ECO:0000256" key="1">
    <source>
        <dbReference type="SAM" id="MobiDB-lite"/>
    </source>
</evidence>
<accession>A0A511KB09</accession>
<dbReference type="AlphaFoldDB" id="A0A511KB09"/>
<evidence type="ECO:0000313" key="3">
    <source>
        <dbReference type="Proteomes" id="UP000321518"/>
    </source>
</evidence>
<protein>
    <submittedName>
        <fullName evidence="2">Uncharacterized protein</fullName>
    </submittedName>
</protein>
<proteinExistence type="predicted"/>
<sequence>MLVHRLPGFGPIRYLIFKSSAAAAKAFAELHYQSHRLASSDFLVAQLGGKVHVTLRGPYALDAPLGSQARRWLEAPPPNPASPSAPSAASDQQPVVVSIVESAQTRPFTTGLVTPDDDDVVITDAFSSPSHDAADSNIMADEQTATPPPTHTSPIPANSNPLNIFSPSGPPGSTLAPTSASRSGAATMAMVALSAASQSPAQAVQPVASTSGGSLPACIFHEHPYEDIAPLGGDWSICFSGEVFCSDSQKDPFRKSSSHRFAIRNIMPDAEDSHDEEVVVRPAWSTEGADLEIYFKKRTRLPKARA</sequence>
<feature type="region of interest" description="Disordered" evidence="1">
    <location>
        <begin position="141"/>
        <end position="181"/>
    </location>
</feature>
<dbReference type="Proteomes" id="UP000321518">
    <property type="component" value="Unassembled WGS sequence"/>
</dbReference>
<organism evidence="2 3">
    <name type="scientific">Rhodotorula toruloides</name>
    <name type="common">Yeast</name>
    <name type="synonym">Rhodosporidium toruloides</name>
    <dbReference type="NCBI Taxonomy" id="5286"/>
    <lineage>
        <taxon>Eukaryota</taxon>
        <taxon>Fungi</taxon>
        <taxon>Dikarya</taxon>
        <taxon>Basidiomycota</taxon>
        <taxon>Pucciniomycotina</taxon>
        <taxon>Microbotryomycetes</taxon>
        <taxon>Sporidiobolales</taxon>
        <taxon>Sporidiobolaceae</taxon>
        <taxon>Rhodotorula</taxon>
    </lineage>
</organism>
<gene>
    <name evidence="2" type="ORF">Rt10032_c03g1585</name>
</gene>
<reference evidence="2 3" key="1">
    <citation type="submission" date="2019-07" db="EMBL/GenBank/DDBJ databases">
        <title>Rhodotorula toruloides NBRC10032 genome sequencing.</title>
        <authorList>
            <person name="Shida Y."/>
            <person name="Takaku H."/>
            <person name="Ogasawara W."/>
            <person name="Mori K."/>
        </authorList>
    </citation>
    <scope>NUCLEOTIDE SEQUENCE [LARGE SCALE GENOMIC DNA]</scope>
    <source>
        <strain evidence="2 3">NBRC10032</strain>
    </source>
</reference>
<comment type="caution">
    <text evidence="2">The sequence shown here is derived from an EMBL/GenBank/DDBJ whole genome shotgun (WGS) entry which is preliminary data.</text>
</comment>
<feature type="region of interest" description="Disordered" evidence="1">
    <location>
        <begin position="71"/>
        <end position="93"/>
    </location>
</feature>
<name>A0A511KB09_RHOTO</name>
<dbReference type="EMBL" id="BJWK01000003">
    <property type="protein sequence ID" value="GEM07568.1"/>
    <property type="molecule type" value="Genomic_DNA"/>
</dbReference>